<keyword evidence="3" id="KW-1185">Reference proteome</keyword>
<evidence type="ECO:0000256" key="1">
    <source>
        <dbReference type="SAM" id="Phobius"/>
    </source>
</evidence>
<gene>
    <name evidence="2" type="ORF">GCM10025881_19280</name>
</gene>
<accession>A0ABQ6K747</accession>
<name>A0ABQ6K747_9MICO</name>
<proteinExistence type="predicted"/>
<evidence type="ECO:0000313" key="3">
    <source>
        <dbReference type="Proteomes" id="UP001157034"/>
    </source>
</evidence>
<protein>
    <submittedName>
        <fullName evidence="2">Uncharacterized protein</fullName>
    </submittedName>
</protein>
<feature type="transmembrane region" description="Helical" evidence="1">
    <location>
        <begin position="112"/>
        <end position="133"/>
    </location>
</feature>
<dbReference type="Proteomes" id="UP001157034">
    <property type="component" value="Unassembled WGS sequence"/>
</dbReference>
<reference evidence="3" key="1">
    <citation type="journal article" date="2019" name="Int. J. Syst. Evol. Microbiol.">
        <title>The Global Catalogue of Microorganisms (GCM) 10K type strain sequencing project: providing services to taxonomists for standard genome sequencing and annotation.</title>
        <authorList>
            <consortium name="The Broad Institute Genomics Platform"/>
            <consortium name="The Broad Institute Genome Sequencing Center for Infectious Disease"/>
            <person name="Wu L."/>
            <person name="Ma J."/>
        </authorList>
    </citation>
    <scope>NUCLEOTIDE SEQUENCE [LARGE SCALE GENOMIC DNA]</scope>
    <source>
        <strain evidence="3">NBRC 108894</strain>
    </source>
</reference>
<feature type="transmembrane region" description="Helical" evidence="1">
    <location>
        <begin position="7"/>
        <end position="27"/>
    </location>
</feature>
<evidence type="ECO:0000313" key="2">
    <source>
        <dbReference type="EMBL" id="GMA95104.1"/>
    </source>
</evidence>
<organism evidence="2 3">
    <name type="scientific">Pseudolysinimonas kribbensis</name>
    <dbReference type="NCBI Taxonomy" id="433641"/>
    <lineage>
        <taxon>Bacteria</taxon>
        <taxon>Bacillati</taxon>
        <taxon>Actinomycetota</taxon>
        <taxon>Actinomycetes</taxon>
        <taxon>Micrococcales</taxon>
        <taxon>Microbacteriaceae</taxon>
        <taxon>Pseudolysinimonas</taxon>
    </lineage>
</organism>
<feature type="transmembrane region" description="Helical" evidence="1">
    <location>
        <begin position="71"/>
        <end position="92"/>
    </location>
</feature>
<keyword evidence="1" id="KW-0472">Membrane</keyword>
<sequence length="140" mass="14300">MLGSVVVAMVAAIVIMVAAGFFAWLSFLAYGDGGPAARAFGQALVELPAALVFAGLAALAVAVLPRAAIAIAWALYAIGVGIGLLGQLLKLPKAVIRSSPFDHVPAVPFDDWGPTLILIGVDVVLAAAAVVLIRRRDLST</sequence>
<keyword evidence="1" id="KW-1133">Transmembrane helix</keyword>
<feature type="transmembrane region" description="Helical" evidence="1">
    <location>
        <begin position="47"/>
        <end position="64"/>
    </location>
</feature>
<keyword evidence="1" id="KW-0812">Transmembrane</keyword>
<dbReference type="EMBL" id="BSVB01000001">
    <property type="protein sequence ID" value="GMA95104.1"/>
    <property type="molecule type" value="Genomic_DNA"/>
</dbReference>
<comment type="caution">
    <text evidence="2">The sequence shown here is derived from an EMBL/GenBank/DDBJ whole genome shotgun (WGS) entry which is preliminary data.</text>
</comment>